<evidence type="ECO:0000256" key="1">
    <source>
        <dbReference type="ARBA" id="ARBA00007274"/>
    </source>
</evidence>
<organism evidence="5 6">
    <name type="scientific">Mucilaginibacter terrigena</name>
    <dbReference type="NCBI Taxonomy" id="2492395"/>
    <lineage>
        <taxon>Bacteria</taxon>
        <taxon>Pseudomonadati</taxon>
        <taxon>Bacteroidota</taxon>
        <taxon>Sphingobacteriia</taxon>
        <taxon>Sphingobacteriales</taxon>
        <taxon>Sphingobacteriaceae</taxon>
        <taxon>Mucilaginibacter</taxon>
    </lineage>
</organism>
<dbReference type="EMBL" id="SEWG01000001">
    <property type="protein sequence ID" value="RYU92055.1"/>
    <property type="molecule type" value="Genomic_DNA"/>
</dbReference>
<keyword evidence="3" id="KW-0677">Repeat</keyword>
<dbReference type="GO" id="GO:0008374">
    <property type="term" value="F:O-acyltransferase activity"/>
    <property type="evidence" value="ECO:0007669"/>
    <property type="project" value="TreeGrafter"/>
</dbReference>
<dbReference type="Proteomes" id="UP000293331">
    <property type="component" value="Unassembled WGS sequence"/>
</dbReference>
<keyword evidence="2 5" id="KW-0808">Transferase</keyword>
<evidence type="ECO:0000256" key="2">
    <source>
        <dbReference type="ARBA" id="ARBA00022679"/>
    </source>
</evidence>
<dbReference type="GO" id="GO:0005829">
    <property type="term" value="C:cytosol"/>
    <property type="evidence" value="ECO:0007669"/>
    <property type="project" value="TreeGrafter"/>
</dbReference>
<dbReference type="PANTHER" id="PTHR23416:SF23">
    <property type="entry name" value="ACETYLTRANSFERASE C18B11.09C-RELATED"/>
    <property type="match status" value="1"/>
</dbReference>
<keyword evidence="6" id="KW-1185">Reference proteome</keyword>
<accession>A0A4Q5LRF9</accession>
<evidence type="ECO:0000256" key="3">
    <source>
        <dbReference type="ARBA" id="ARBA00022737"/>
    </source>
</evidence>
<gene>
    <name evidence="5" type="ORF">EWM62_01035</name>
</gene>
<dbReference type="InterPro" id="IPR011004">
    <property type="entry name" value="Trimer_LpxA-like_sf"/>
</dbReference>
<dbReference type="InterPro" id="IPR018357">
    <property type="entry name" value="Hexapep_transf_CS"/>
</dbReference>
<dbReference type="InterPro" id="IPR051159">
    <property type="entry name" value="Hexapeptide_acetyltransf"/>
</dbReference>
<dbReference type="InterPro" id="IPR001451">
    <property type="entry name" value="Hexapep"/>
</dbReference>
<dbReference type="PROSITE" id="PS00101">
    <property type="entry name" value="HEXAPEP_TRANSFERASES"/>
    <property type="match status" value="1"/>
</dbReference>
<reference evidence="5 6" key="1">
    <citation type="submission" date="2019-02" db="EMBL/GenBank/DDBJ databases">
        <title>Bacterial novel species Mucilaginibacter sp. 17JY9-4 isolated from soil.</title>
        <authorList>
            <person name="Jung H.-Y."/>
        </authorList>
    </citation>
    <scope>NUCLEOTIDE SEQUENCE [LARGE SCALE GENOMIC DNA]</scope>
    <source>
        <strain evidence="5 6">17JY9-4</strain>
    </source>
</reference>
<evidence type="ECO:0000313" key="5">
    <source>
        <dbReference type="EMBL" id="RYU92055.1"/>
    </source>
</evidence>
<proteinExistence type="inferred from homology"/>
<protein>
    <submittedName>
        <fullName evidence="5">Acyltransferase</fullName>
    </submittedName>
</protein>
<evidence type="ECO:0000256" key="4">
    <source>
        <dbReference type="ARBA" id="ARBA00023315"/>
    </source>
</evidence>
<comment type="similarity">
    <text evidence="1">Belongs to the transferase hexapeptide repeat family.</text>
</comment>
<dbReference type="RefSeq" id="WP_129874785.1">
    <property type="nucleotide sequence ID" value="NZ_SEWG01000001.1"/>
</dbReference>
<name>A0A4Q5LRF9_9SPHI</name>
<sequence length="204" mass="22508">MSLLTIVKSNPRLKKFVHWLIVQPGRAAPRLWVKWFITPFIHKRGRGSVIRFYSRLDIFPFNHFELGAYSVIEDFAVINNGVGDIIIGHHTGIGLSNIMIGPVTLGNYVTMAQHVVLSGLNHGFEDVTVSTRLQKVITNQITVCDDVWIGANAVITAGVTIGKHSVIGAGSVVTKDIPEYCVAVGNPAKVIKKYNFDTATWERV</sequence>
<comment type="caution">
    <text evidence="5">The sequence shown here is derived from an EMBL/GenBank/DDBJ whole genome shotgun (WGS) entry which is preliminary data.</text>
</comment>
<dbReference type="Pfam" id="PF00132">
    <property type="entry name" value="Hexapep"/>
    <property type="match status" value="1"/>
</dbReference>
<keyword evidence="4 5" id="KW-0012">Acyltransferase</keyword>
<dbReference type="OrthoDB" id="9814490at2"/>
<dbReference type="CDD" id="cd04647">
    <property type="entry name" value="LbH_MAT_like"/>
    <property type="match status" value="1"/>
</dbReference>
<dbReference type="Gene3D" id="2.160.10.10">
    <property type="entry name" value="Hexapeptide repeat proteins"/>
    <property type="match status" value="1"/>
</dbReference>
<dbReference type="PANTHER" id="PTHR23416">
    <property type="entry name" value="SIALIC ACID SYNTHASE-RELATED"/>
    <property type="match status" value="1"/>
</dbReference>
<evidence type="ECO:0000313" key="6">
    <source>
        <dbReference type="Proteomes" id="UP000293331"/>
    </source>
</evidence>
<dbReference type="AlphaFoldDB" id="A0A4Q5LRF9"/>
<dbReference type="SUPFAM" id="SSF51161">
    <property type="entry name" value="Trimeric LpxA-like enzymes"/>
    <property type="match status" value="1"/>
</dbReference>